<dbReference type="RefSeq" id="WP_276268069.1">
    <property type="nucleotide sequence ID" value="NZ_JARJLM010000556.1"/>
</dbReference>
<dbReference type="InterPro" id="IPR036388">
    <property type="entry name" value="WH-like_DNA-bd_sf"/>
</dbReference>
<keyword evidence="2" id="KW-0238">DNA-binding</keyword>
<evidence type="ECO:0000256" key="1">
    <source>
        <dbReference type="ARBA" id="ARBA00023015"/>
    </source>
</evidence>
<dbReference type="PANTHER" id="PTHR33204:SF37">
    <property type="entry name" value="HTH-TYPE TRANSCRIPTIONAL REGULATOR YODB"/>
    <property type="match status" value="1"/>
</dbReference>
<evidence type="ECO:0000256" key="3">
    <source>
        <dbReference type="ARBA" id="ARBA00023163"/>
    </source>
</evidence>
<dbReference type="SUPFAM" id="SSF46785">
    <property type="entry name" value="Winged helix' DNA-binding domain"/>
    <property type="match status" value="1"/>
</dbReference>
<comment type="caution">
    <text evidence="5">The sequence shown here is derived from an EMBL/GenBank/DDBJ whole genome shotgun (WGS) entry which is preliminary data.</text>
</comment>
<dbReference type="PANTHER" id="PTHR33204">
    <property type="entry name" value="TRANSCRIPTIONAL REGULATOR, MARR FAMILY"/>
    <property type="match status" value="1"/>
</dbReference>
<dbReference type="Gene3D" id="1.10.10.10">
    <property type="entry name" value="Winged helix-like DNA-binding domain superfamily/Winged helix DNA-binding domain"/>
    <property type="match status" value="1"/>
</dbReference>
<dbReference type="EMBL" id="JARJLM010000556">
    <property type="protein sequence ID" value="MDF3838016.1"/>
    <property type="molecule type" value="Genomic_DNA"/>
</dbReference>
<evidence type="ECO:0000313" key="5">
    <source>
        <dbReference type="EMBL" id="MDF3838016.1"/>
    </source>
</evidence>
<feature type="domain" description="HTH hxlR-type" evidence="4">
    <location>
        <begin position="23"/>
        <end position="119"/>
    </location>
</feature>
<dbReference type="Pfam" id="PF01638">
    <property type="entry name" value="HxlR"/>
    <property type="match status" value="1"/>
</dbReference>
<organism evidence="5 6">
    <name type="scientific">Cupriavidus basilensis</name>
    <dbReference type="NCBI Taxonomy" id="68895"/>
    <lineage>
        <taxon>Bacteria</taxon>
        <taxon>Pseudomonadati</taxon>
        <taxon>Pseudomonadota</taxon>
        <taxon>Betaproteobacteria</taxon>
        <taxon>Burkholderiales</taxon>
        <taxon>Burkholderiaceae</taxon>
        <taxon>Cupriavidus</taxon>
    </lineage>
</organism>
<accession>A0ABT6B261</accession>
<dbReference type="InterPro" id="IPR036390">
    <property type="entry name" value="WH_DNA-bd_sf"/>
</dbReference>
<dbReference type="PROSITE" id="PS51118">
    <property type="entry name" value="HTH_HXLR"/>
    <property type="match status" value="1"/>
</dbReference>
<dbReference type="InterPro" id="IPR002577">
    <property type="entry name" value="HTH_HxlR"/>
</dbReference>
<gene>
    <name evidence="5" type="ORF">P3W85_34550</name>
</gene>
<keyword evidence="3" id="KW-0804">Transcription</keyword>
<protein>
    <submittedName>
        <fullName evidence="5">Helix-turn-helix domain-containing protein</fullName>
    </submittedName>
</protein>
<dbReference type="Proteomes" id="UP001216674">
    <property type="component" value="Unassembled WGS sequence"/>
</dbReference>
<evidence type="ECO:0000313" key="6">
    <source>
        <dbReference type="Proteomes" id="UP001216674"/>
    </source>
</evidence>
<proteinExistence type="predicted"/>
<reference evidence="5 6" key="1">
    <citation type="submission" date="2023-03" db="EMBL/GenBank/DDBJ databases">
        <title>Draft assemblies of triclosan tolerant bacteria isolated from returned activated sludge.</title>
        <authorList>
            <person name="Van Hamelsveld S."/>
        </authorList>
    </citation>
    <scope>NUCLEOTIDE SEQUENCE [LARGE SCALE GENOMIC DNA]</scope>
    <source>
        <strain evidence="5 6">GW210010_S58</strain>
    </source>
</reference>
<evidence type="ECO:0000256" key="2">
    <source>
        <dbReference type="ARBA" id="ARBA00023125"/>
    </source>
</evidence>
<name>A0ABT6B261_9BURK</name>
<keyword evidence="1" id="KW-0805">Transcription regulation</keyword>
<keyword evidence="6" id="KW-1185">Reference proteome</keyword>
<evidence type="ECO:0000259" key="4">
    <source>
        <dbReference type="PROSITE" id="PS51118"/>
    </source>
</evidence>
<sequence>MAGEGNAAWIEAEQPCPRRPVQCPVEDWLAFLGHRWNALVLWHLSAGEKRFGELEQCLPGIASKVLSERLDGLLLRGLIVRLATATFPRGTVYQLSPKGARLIGVLDRLDVWAREDACD</sequence>